<protein>
    <submittedName>
        <fullName evidence="7">Kinase-like protein</fullName>
    </submittedName>
</protein>
<evidence type="ECO:0000256" key="1">
    <source>
        <dbReference type="ARBA" id="ARBA00008874"/>
    </source>
</evidence>
<evidence type="ECO:0000259" key="6">
    <source>
        <dbReference type="PROSITE" id="PS50011"/>
    </source>
</evidence>
<gene>
    <name evidence="7" type="ORF">FA13DRAFT_1725312</name>
</gene>
<dbReference type="InterPro" id="IPR047173">
    <property type="entry name" value="STRAD_A/B-like"/>
</dbReference>
<evidence type="ECO:0000256" key="2">
    <source>
        <dbReference type="ARBA" id="ARBA00022741"/>
    </source>
</evidence>
<keyword evidence="7" id="KW-0808">Transferase</keyword>
<feature type="compositionally biased region" description="Basic and acidic residues" evidence="5">
    <location>
        <begin position="623"/>
        <end position="634"/>
    </location>
</feature>
<keyword evidence="8" id="KW-1185">Reference proteome</keyword>
<dbReference type="SUPFAM" id="SSF56112">
    <property type="entry name" value="Protein kinase-like (PK-like)"/>
    <property type="match status" value="1"/>
</dbReference>
<dbReference type="InterPro" id="IPR017441">
    <property type="entry name" value="Protein_kinase_ATP_BS"/>
</dbReference>
<dbReference type="Gene3D" id="1.10.510.10">
    <property type="entry name" value="Transferase(Phosphotransferase) domain 1"/>
    <property type="match status" value="1"/>
</dbReference>
<feature type="region of interest" description="Disordered" evidence="5">
    <location>
        <begin position="520"/>
        <end position="634"/>
    </location>
</feature>
<dbReference type="SMART" id="SM00220">
    <property type="entry name" value="S_TKc"/>
    <property type="match status" value="1"/>
</dbReference>
<dbReference type="GO" id="GO:0005524">
    <property type="term" value="F:ATP binding"/>
    <property type="evidence" value="ECO:0007669"/>
    <property type="project" value="UniProtKB-UniRule"/>
</dbReference>
<dbReference type="EMBL" id="QPFP01000002">
    <property type="protein sequence ID" value="TEB39328.1"/>
    <property type="molecule type" value="Genomic_DNA"/>
</dbReference>
<feature type="domain" description="Protein kinase" evidence="6">
    <location>
        <begin position="53"/>
        <end position="361"/>
    </location>
</feature>
<sequence length="677" mass="73732">MPDSSVALSSSLGTLRGQDEAPTPSMSSQQCAQKFIGAVKDEWHLYSDQACDYTMGEPIGFGASSTVYTALWKPVDDPHARAVPCALKVLDLDSLPPRSLSLLQRETTLMSLSKHPNVLRVRGSWMEGHKLYIALRLMNKGSAADVMRYGWPGGMEEEVVKCILRQALKGLGYLHVNGFIHRDIKAANMLIDDDGTVLLGDLGVAADLSEDPHHHHSSTSTSKHSKVTAAAAVAQPGRVYTTATTSKPDPPRPVIGKRKSFVGTPCWMAPELISGKQYDASADIWSFGITALELSQGHPPRFRESPQKVLLRTLQEEPPSLDRQGGAFKYSKSFKEMVDSCLVKDPSRRPTAEQLLNAPFFRTAKKKSYLVNAILKDLPPLVQRQERRALPHPASPNSIDSWDFATTVNSPVASIFRHSTLERLVAEEEESGTSVRWERKSERPGLHEPPLSVEHPEFEFGTDNEDEIEDDDDRKSNDASSTTASETLSSGESSTSEPPDGGISTAPSSYVVSSPISITGKRPFIVPGESHSTSTPPSASETEHLLSQSTPSPHDTVTSREGKRLSQRSTKPALTVAFAPSAPLTEVQSAASESDVRNGSVKQQDSSKRTGLWRKLTNNLKSSKGDGPSEKSKLGELFSSASKGTIGKARSDGKWLRIWYDAICIFLTGICFQVGET</sequence>
<evidence type="ECO:0000256" key="5">
    <source>
        <dbReference type="SAM" id="MobiDB-lite"/>
    </source>
</evidence>
<feature type="compositionally biased region" description="Low complexity" evidence="5">
    <location>
        <begin position="529"/>
        <end position="540"/>
    </location>
</feature>
<dbReference type="PROSITE" id="PS00108">
    <property type="entry name" value="PROTEIN_KINASE_ST"/>
    <property type="match status" value="1"/>
</dbReference>
<keyword evidence="7" id="KW-0418">Kinase</keyword>
<evidence type="ECO:0000256" key="3">
    <source>
        <dbReference type="ARBA" id="ARBA00022840"/>
    </source>
</evidence>
<dbReference type="Pfam" id="PF00069">
    <property type="entry name" value="Pkinase"/>
    <property type="match status" value="2"/>
</dbReference>
<organism evidence="7 8">
    <name type="scientific">Coprinellus micaceus</name>
    <name type="common">Glistening ink-cap mushroom</name>
    <name type="synonym">Coprinus micaceus</name>
    <dbReference type="NCBI Taxonomy" id="71717"/>
    <lineage>
        <taxon>Eukaryota</taxon>
        <taxon>Fungi</taxon>
        <taxon>Dikarya</taxon>
        <taxon>Basidiomycota</taxon>
        <taxon>Agaricomycotina</taxon>
        <taxon>Agaricomycetes</taxon>
        <taxon>Agaricomycetidae</taxon>
        <taxon>Agaricales</taxon>
        <taxon>Agaricineae</taxon>
        <taxon>Psathyrellaceae</taxon>
        <taxon>Coprinellus</taxon>
    </lineage>
</organism>
<keyword evidence="3 4" id="KW-0067">ATP-binding</keyword>
<dbReference type="InterPro" id="IPR011009">
    <property type="entry name" value="Kinase-like_dom_sf"/>
</dbReference>
<evidence type="ECO:0000256" key="4">
    <source>
        <dbReference type="PROSITE-ProRule" id="PRU10141"/>
    </source>
</evidence>
<comment type="similarity">
    <text evidence="1">Belongs to the protein kinase superfamily. STE Ser/Thr protein kinase family. STE20 subfamily.</text>
</comment>
<feature type="binding site" evidence="4">
    <location>
        <position position="88"/>
    </location>
    <ligand>
        <name>ATP</name>
        <dbReference type="ChEBI" id="CHEBI:30616"/>
    </ligand>
</feature>
<dbReference type="GO" id="GO:0043539">
    <property type="term" value="F:protein serine/threonine kinase activator activity"/>
    <property type="evidence" value="ECO:0007669"/>
    <property type="project" value="InterPro"/>
</dbReference>
<dbReference type="InterPro" id="IPR000719">
    <property type="entry name" value="Prot_kinase_dom"/>
</dbReference>
<feature type="compositionally biased region" description="Polar residues" evidence="5">
    <location>
        <begin position="1"/>
        <end position="13"/>
    </location>
</feature>
<dbReference type="PANTHER" id="PTHR48014">
    <property type="entry name" value="SERINE/THREONINE-PROTEIN KINASE FRAY2"/>
    <property type="match status" value="1"/>
</dbReference>
<dbReference type="OrthoDB" id="248923at2759"/>
<evidence type="ECO:0000313" key="7">
    <source>
        <dbReference type="EMBL" id="TEB39328.1"/>
    </source>
</evidence>
<dbReference type="STRING" id="71717.A0A4Y7TZT5"/>
<feature type="compositionally biased region" description="Polar residues" evidence="5">
    <location>
        <begin position="545"/>
        <end position="556"/>
    </location>
</feature>
<feature type="compositionally biased region" description="Low complexity" evidence="5">
    <location>
        <begin position="480"/>
        <end position="497"/>
    </location>
</feature>
<keyword evidence="2 4" id="KW-0547">Nucleotide-binding</keyword>
<feature type="compositionally biased region" description="Basic and acidic residues" evidence="5">
    <location>
        <begin position="436"/>
        <end position="446"/>
    </location>
</feature>
<feature type="region of interest" description="Disordered" evidence="5">
    <location>
        <begin position="425"/>
        <end position="508"/>
    </location>
</feature>
<dbReference type="GO" id="GO:0004672">
    <property type="term" value="F:protein kinase activity"/>
    <property type="evidence" value="ECO:0007669"/>
    <property type="project" value="InterPro"/>
</dbReference>
<feature type="compositionally biased region" description="Acidic residues" evidence="5">
    <location>
        <begin position="460"/>
        <end position="472"/>
    </location>
</feature>
<dbReference type="Proteomes" id="UP000298030">
    <property type="component" value="Unassembled WGS sequence"/>
</dbReference>
<comment type="caution">
    <text evidence="7">The sequence shown here is derived from an EMBL/GenBank/DDBJ whole genome shotgun (WGS) entry which is preliminary data.</text>
</comment>
<proteinExistence type="inferred from homology"/>
<reference evidence="7 8" key="1">
    <citation type="journal article" date="2019" name="Nat. Ecol. Evol.">
        <title>Megaphylogeny resolves global patterns of mushroom evolution.</title>
        <authorList>
            <person name="Varga T."/>
            <person name="Krizsan K."/>
            <person name="Foldi C."/>
            <person name="Dima B."/>
            <person name="Sanchez-Garcia M."/>
            <person name="Sanchez-Ramirez S."/>
            <person name="Szollosi G.J."/>
            <person name="Szarkandi J.G."/>
            <person name="Papp V."/>
            <person name="Albert L."/>
            <person name="Andreopoulos W."/>
            <person name="Angelini C."/>
            <person name="Antonin V."/>
            <person name="Barry K.W."/>
            <person name="Bougher N.L."/>
            <person name="Buchanan P."/>
            <person name="Buyck B."/>
            <person name="Bense V."/>
            <person name="Catcheside P."/>
            <person name="Chovatia M."/>
            <person name="Cooper J."/>
            <person name="Damon W."/>
            <person name="Desjardin D."/>
            <person name="Finy P."/>
            <person name="Geml J."/>
            <person name="Haridas S."/>
            <person name="Hughes K."/>
            <person name="Justo A."/>
            <person name="Karasinski D."/>
            <person name="Kautmanova I."/>
            <person name="Kiss B."/>
            <person name="Kocsube S."/>
            <person name="Kotiranta H."/>
            <person name="LaButti K.M."/>
            <person name="Lechner B.E."/>
            <person name="Liimatainen K."/>
            <person name="Lipzen A."/>
            <person name="Lukacs Z."/>
            <person name="Mihaltcheva S."/>
            <person name="Morgado L.N."/>
            <person name="Niskanen T."/>
            <person name="Noordeloos M.E."/>
            <person name="Ohm R.A."/>
            <person name="Ortiz-Santana B."/>
            <person name="Ovrebo C."/>
            <person name="Racz N."/>
            <person name="Riley R."/>
            <person name="Savchenko A."/>
            <person name="Shiryaev A."/>
            <person name="Soop K."/>
            <person name="Spirin V."/>
            <person name="Szebenyi C."/>
            <person name="Tomsovsky M."/>
            <person name="Tulloss R.E."/>
            <person name="Uehling J."/>
            <person name="Grigoriev I.V."/>
            <person name="Vagvolgyi C."/>
            <person name="Papp T."/>
            <person name="Martin F.M."/>
            <person name="Miettinen O."/>
            <person name="Hibbett D.S."/>
            <person name="Nagy L.G."/>
        </authorList>
    </citation>
    <scope>NUCLEOTIDE SEQUENCE [LARGE SCALE GENOMIC DNA]</scope>
    <source>
        <strain evidence="7 8">FP101781</strain>
    </source>
</reference>
<name>A0A4Y7TZT5_COPMI</name>
<dbReference type="PANTHER" id="PTHR48014:SF21">
    <property type="entry name" value="SERINE_THREONINE-PROTEIN KINASE FRAY2"/>
    <property type="match status" value="1"/>
</dbReference>
<dbReference type="InterPro" id="IPR008271">
    <property type="entry name" value="Ser/Thr_kinase_AS"/>
</dbReference>
<dbReference type="PROSITE" id="PS00107">
    <property type="entry name" value="PROTEIN_KINASE_ATP"/>
    <property type="match status" value="1"/>
</dbReference>
<accession>A0A4Y7TZT5</accession>
<dbReference type="PROSITE" id="PS50011">
    <property type="entry name" value="PROTEIN_KINASE_DOM"/>
    <property type="match status" value="1"/>
</dbReference>
<dbReference type="Gene3D" id="3.30.200.20">
    <property type="entry name" value="Phosphorylase Kinase, domain 1"/>
    <property type="match status" value="1"/>
</dbReference>
<dbReference type="AlphaFoldDB" id="A0A4Y7TZT5"/>
<feature type="region of interest" description="Disordered" evidence="5">
    <location>
        <begin position="1"/>
        <end position="27"/>
    </location>
</feature>
<evidence type="ECO:0000313" key="8">
    <source>
        <dbReference type="Proteomes" id="UP000298030"/>
    </source>
</evidence>